<dbReference type="InterPro" id="IPR050204">
    <property type="entry name" value="AraC_XylS_family_regulators"/>
</dbReference>
<dbReference type="GO" id="GO:0043565">
    <property type="term" value="F:sequence-specific DNA binding"/>
    <property type="evidence" value="ECO:0007669"/>
    <property type="project" value="InterPro"/>
</dbReference>
<accession>A0A102LDU4</accession>
<dbReference type="Pfam" id="PF12833">
    <property type="entry name" value="HTH_18"/>
    <property type="match status" value="1"/>
</dbReference>
<evidence type="ECO:0000313" key="6">
    <source>
        <dbReference type="Proteomes" id="UP000065521"/>
    </source>
</evidence>
<sequence length="259" mass="27715">MERVASPTLALRRYDASEASDLHDFHQVVLGVDGAMVMAVDGVGQRIDRHAAWLIPAGSRHDYAGLGDNRQLVLDLPASSLAVPRRLFDGARAVSVDPGLTALVARVAAAAERLDAAAGDAQRAAAHRFQWQAAAQLCGALLGGGGLAAAAPAAGLDFARIDQWLRARLAVPLRIADLAAHCGYGMRRFHQLFVDAFGETPHRYLQRLRLDAAVILLADGRHPLADIAGQVGFADQSAFTHAFTKRFGIAPGRWRGDRH</sequence>
<proteinExistence type="predicted"/>
<dbReference type="Proteomes" id="UP000065521">
    <property type="component" value="Unassembled WGS sequence"/>
</dbReference>
<evidence type="ECO:0000256" key="1">
    <source>
        <dbReference type="ARBA" id="ARBA00023015"/>
    </source>
</evidence>
<organism evidence="5 6">
    <name type="scientific">Burkholderia ubonensis</name>
    <dbReference type="NCBI Taxonomy" id="101571"/>
    <lineage>
        <taxon>Bacteria</taxon>
        <taxon>Pseudomonadati</taxon>
        <taxon>Pseudomonadota</taxon>
        <taxon>Betaproteobacteria</taxon>
        <taxon>Burkholderiales</taxon>
        <taxon>Burkholderiaceae</taxon>
        <taxon>Burkholderia</taxon>
        <taxon>Burkholderia cepacia complex</taxon>
    </lineage>
</organism>
<feature type="domain" description="HTH araC/xylS-type" evidence="4">
    <location>
        <begin position="159"/>
        <end position="257"/>
    </location>
</feature>
<dbReference type="PROSITE" id="PS01124">
    <property type="entry name" value="HTH_ARAC_FAMILY_2"/>
    <property type="match status" value="1"/>
</dbReference>
<gene>
    <name evidence="5" type="ORF">WI38_04395</name>
</gene>
<dbReference type="InterPro" id="IPR018060">
    <property type="entry name" value="HTH_AraC"/>
</dbReference>
<keyword evidence="1" id="KW-0805">Transcription regulation</keyword>
<dbReference type="EMBL" id="LOTN01000004">
    <property type="protein sequence ID" value="KUZ96017.1"/>
    <property type="molecule type" value="Genomic_DNA"/>
</dbReference>
<dbReference type="SUPFAM" id="SSF51182">
    <property type="entry name" value="RmlC-like cupins"/>
    <property type="match status" value="1"/>
</dbReference>
<dbReference type="SMART" id="SM00342">
    <property type="entry name" value="HTH_ARAC"/>
    <property type="match status" value="1"/>
</dbReference>
<keyword evidence="2" id="KW-0238">DNA-binding</keyword>
<dbReference type="Gene3D" id="1.10.10.60">
    <property type="entry name" value="Homeodomain-like"/>
    <property type="match status" value="1"/>
</dbReference>
<name>A0A102LDU4_9BURK</name>
<dbReference type="InterPro" id="IPR011051">
    <property type="entry name" value="RmlC_Cupin_sf"/>
</dbReference>
<dbReference type="InterPro" id="IPR009057">
    <property type="entry name" value="Homeodomain-like_sf"/>
</dbReference>
<dbReference type="PANTHER" id="PTHR46796">
    <property type="entry name" value="HTH-TYPE TRANSCRIPTIONAL ACTIVATOR RHAS-RELATED"/>
    <property type="match status" value="1"/>
</dbReference>
<comment type="caution">
    <text evidence="5">The sequence shown here is derived from an EMBL/GenBank/DDBJ whole genome shotgun (WGS) entry which is preliminary data.</text>
</comment>
<dbReference type="AlphaFoldDB" id="A0A102LDU4"/>
<evidence type="ECO:0000256" key="3">
    <source>
        <dbReference type="ARBA" id="ARBA00023163"/>
    </source>
</evidence>
<dbReference type="InterPro" id="IPR020449">
    <property type="entry name" value="Tscrpt_reg_AraC-type_HTH"/>
</dbReference>
<dbReference type="PANTHER" id="PTHR46796:SF10">
    <property type="entry name" value="TRANSCRIPTIONAL ACTIVATOR FEAR"/>
    <property type="match status" value="1"/>
</dbReference>
<dbReference type="GO" id="GO:0003700">
    <property type="term" value="F:DNA-binding transcription factor activity"/>
    <property type="evidence" value="ECO:0007669"/>
    <property type="project" value="InterPro"/>
</dbReference>
<dbReference type="SUPFAM" id="SSF46689">
    <property type="entry name" value="Homeodomain-like"/>
    <property type="match status" value="2"/>
</dbReference>
<keyword evidence="3" id="KW-0804">Transcription</keyword>
<dbReference type="PRINTS" id="PR00032">
    <property type="entry name" value="HTHARAC"/>
</dbReference>
<evidence type="ECO:0000259" key="4">
    <source>
        <dbReference type="PROSITE" id="PS01124"/>
    </source>
</evidence>
<dbReference type="RefSeq" id="WP_059631266.1">
    <property type="nucleotide sequence ID" value="NZ_LOTK01000023.1"/>
</dbReference>
<evidence type="ECO:0000256" key="2">
    <source>
        <dbReference type="ARBA" id="ARBA00023125"/>
    </source>
</evidence>
<evidence type="ECO:0000313" key="5">
    <source>
        <dbReference type="EMBL" id="KUZ96017.1"/>
    </source>
</evidence>
<reference evidence="5 6" key="1">
    <citation type="submission" date="2015-11" db="EMBL/GenBank/DDBJ databases">
        <title>Expanding the genomic diversity of Burkholderia species for the development of highly accurate diagnostics.</title>
        <authorList>
            <person name="Sahl J."/>
            <person name="Keim P."/>
            <person name="Wagner D."/>
        </authorList>
    </citation>
    <scope>NUCLEOTIDE SEQUENCE [LARGE SCALE GENOMIC DNA]</scope>
    <source>
        <strain evidence="5 6">RF32-BP4</strain>
    </source>
</reference>
<protein>
    <submittedName>
        <fullName evidence="5">AraC family transcriptional regulator</fullName>
    </submittedName>
</protein>